<keyword evidence="4" id="KW-1185">Reference proteome</keyword>
<name>A0A1Y2HGB5_9FUNG</name>
<evidence type="ECO:0000256" key="1">
    <source>
        <dbReference type="SAM" id="MobiDB-lite"/>
    </source>
</evidence>
<evidence type="ECO:0000313" key="4">
    <source>
        <dbReference type="Proteomes" id="UP000193411"/>
    </source>
</evidence>
<protein>
    <submittedName>
        <fullName evidence="3">Uncharacterized protein</fullName>
    </submittedName>
</protein>
<dbReference type="OrthoDB" id="5581683at2759"/>
<feature type="compositionally biased region" description="Polar residues" evidence="1">
    <location>
        <begin position="67"/>
        <end position="86"/>
    </location>
</feature>
<keyword evidence="2" id="KW-0472">Membrane</keyword>
<feature type="region of interest" description="Disordered" evidence="1">
    <location>
        <begin position="67"/>
        <end position="88"/>
    </location>
</feature>
<accession>A0A1Y2HGB5</accession>
<keyword evidence="2" id="KW-0812">Transmembrane</keyword>
<dbReference type="Proteomes" id="UP000193411">
    <property type="component" value="Unassembled WGS sequence"/>
</dbReference>
<feature type="region of interest" description="Disordered" evidence="1">
    <location>
        <begin position="109"/>
        <end position="138"/>
    </location>
</feature>
<evidence type="ECO:0000256" key="2">
    <source>
        <dbReference type="SAM" id="Phobius"/>
    </source>
</evidence>
<feature type="transmembrane region" description="Helical" evidence="2">
    <location>
        <begin position="204"/>
        <end position="225"/>
    </location>
</feature>
<gene>
    <name evidence="3" type="ORF">BCR44DRAFT_194708</name>
</gene>
<feature type="transmembrane region" description="Helical" evidence="2">
    <location>
        <begin position="164"/>
        <end position="184"/>
    </location>
</feature>
<feature type="compositionally biased region" description="Low complexity" evidence="1">
    <location>
        <begin position="109"/>
        <end position="124"/>
    </location>
</feature>
<sequence length="477" mass="53276">MEEEVEPIETKFQRQILTGWLFPSKDLVDIQVLLASARQWLDLTLGHFILAGHASHLPKIVTTGTNHDAAATSTHNPDQTSQTNTAHPAPVMSDLRLRYGAYLNDASTATNQTTPTTVGGTPTSDAKTPAAGQNLPSTSPTHAPAWVVITELIFEANKVRGFPISLRAITILYTCIPYCIRWYLGQEIIGGTRWTCWLYAFCEFWINFFLMTANLAFINVCVTDFRRREYLFNRLQAILLDGFVRVPASSLKQLDPTKNVASVPITEENSEQEAAEVTKQSTTAQAALPQPTDYQTVRLCMNNCHNLLLWWYTRLIIQDYGRPYLLRLQTYTGSFIVFCLILAGILFGAALGFFVVDTVGLVLCLCMVALMVVMVVTVLYFGLLANAVRQGHVTMLYKKAITFSTRAERLRTSHTEQSHDSRDAAQLCWILAQACHDDERVNSLRVFGLDCTPQLVTTFSTAMLAALSTGLQVFMRR</sequence>
<evidence type="ECO:0000313" key="3">
    <source>
        <dbReference type="EMBL" id="ORZ33636.1"/>
    </source>
</evidence>
<keyword evidence="2" id="KW-1133">Transmembrane helix</keyword>
<reference evidence="3 4" key="1">
    <citation type="submission" date="2016-07" db="EMBL/GenBank/DDBJ databases">
        <title>Pervasive Adenine N6-methylation of Active Genes in Fungi.</title>
        <authorList>
            <consortium name="DOE Joint Genome Institute"/>
            <person name="Mondo S.J."/>
            <person name="Dannebaum R.O."/>
            <person name="Kuo R.C."/>
            <person name="Labutti K."/>
            <person name="Haridas S."/>
            <person name="Kuo A."/>
            <person name="Salamov A."/>
            <person name="Ahrendt S.R."/>
            <person name="Lipzen A."/>
            <person name="Sullivan W."/>
            <person name="Andreopoulos W.B."/>
            <person name="Clum A."/>
            <person name="Lindquist E."/>
            <person name="Daum C."/>
            <person name="Ramamoorthy G.K."/>
            <person name="Gryganskyi A."/>
            <person name="Culley D."/>
            <person name="Magnuson J.K."/>
            <person name="James T.Y."/>
            <person name="O'Malley M.A."/>
            <person name="Stajich J.E."/>
            <person name="Spatafora J.W."/>
            <person name="Visel A."/>
            <person name="Grigoriev I.V."/>
        </authorList>
    </citation>
    <scope>NUCLEOTIDE SEQUENCE [LARGE SCALE GENOMIC DNA]</scope>
    <source>
        <strain evidence="3 4">PL171</strain>
    </source>
</reference>
<feature type="transmembrane region" description="Helical" evidence="2">
    <location>
        <begin position="331"/>
        <end position="354"/>
    </location>
</feature>
<dbReference type="EMBL" id="MCFL01000034">
    <property type="protein sequence ID" value="ORZ33636.1"/>
    <property type="molecule type" value="Genomic_DNA"/>
</dbReference>
<feature type="transmembrane region" description="Helical" evidence="2">
    <location>
        <begin position="360"/>
        <end position="388"/>
    </location>
</feature>
<organism evidence="3 4">
    <name type="scientific">Catenaria anguillulae PL171</name>
    <dbReference type="NCBI Taxonomy" id="765915"/>
    <lineage>
        <taxon>Eukaryota</taxon>
        <taxon>Fungi</taxon>
        <taxon>Fungi incertae sedis</taxon>
        <taxon>Blastocladiomycota</taxon>
        <taxon>Blastocladiomycetes</taxon>
        <taxon>Blastocladiales</taxon>
        <taxon>Catenariaceae</taxon>
        <taxon>Catenaria</taxon>
    </lineage>
</organism>
<dbReference type="AlphaFoldDB" id="A0A1Y2HGB5"/>
<comment type="caution">
    <text evidence="3">The sequence shown here is derived from an EMBL/GenBank/DDBJ whole genome shotgun (WGS) entry which is preliminary data.</text>
</comment>
<proteinExistence type="predicted"/>